<keyword evidence="2" id="KW-1185">Reference proteome</keyword>
<protein>
    <submittedName>
        <fullName evidence="1">Uncharacterized protein</fullName>
    </submittedName>
</protein>
<name>A0A1B1MG17_STRLN</name>
<evidence type="ECO:0000313" key="2">
    <source>
        <dbReference type="Proteomes" id="UP000092598"/>
    </source>
</evidence>
<reference evidence="1 2" key="1">
    <citation type="submission" date="2016-07" db="EMBL/GenBank/DDBJ databases">
        <title>Enhancement of antibiotic productionsby engineered nitrateutilization in actinobacteria.</title>
        <authorList>
            <person name="Meng S.C."/>
        </authorList>
    </citation>
    <scope>NUCLEOTIDE SEQUENCE [LARGE SCALE GENOMIC DNA]</scope>
    <source>
        <strain evidence="1 2">NRRL 2936</strain>
    </source>
</reference>
<dbReference type="AlphaFoldDB" id="A0A1B1MG17"/>
<dbReference type="EMBL" id="CP016438">
    <property type="protein sequence ID" value="ANS67457.1"/>
    <property type="molecule type" value="Genomic_DNA"/>
</dbReference>
<proteinExistence type="predicted"/>
<sequence>MLPRTVGGMGIVMFVDETTSGGRTDGWGLEIAEERLAVRELIRRRVFQEVAEYNARTPGVFQGLVQPADAERVLNGYALRTPRRIDPEKQTELALRAFAGNGFLVLVGNRQVTDLDEEIDLVLGTEVTFLKLVPLVGG</sequence>
<dbReference type="STRING" id="1915.SLINC_5233"/>
<dbReference type="PATRIC" id="fig|1915.4.peg.5800"/>
<organism evidence="1 2">
    <name type="scientific">Streptomyces lincolnensis</name>
    <dbReference type="NCBI Taxonomy" id="1915"/>
    <lineage>
        <taxon>Bacteria</taxon>
        <taxon>Bacillati</taxon>
        <taxon>Actinomycetota</taxon>
        <taxon>Actinomycetes</taxon>
        <taxon>Kitasatosporales</taxon>
        <taxon>Streptomycetaceae</taxon>
        <taxon>Streptomyces</taxon>
    </lineage>
</organism>
<accession>A0A1B1MG17</accession>
<dbReference type="KEGG" id="sls:SLINC_5233"/>
<dbReference type="Proteomes" id="UP000092598">
    <property type="component" value="Chromosome"/>
</dbReference>
<gene>
    <name evidence="1" type="ORF">SLINC_5233</name>
</gene>
<evidence type="ECO:0000313" key="1">
    <source>
        <dbReference type="EMBL" id="ANS67457.1"/>
    </source>
</evidence>